<organism evidence="2">
    <name type="scientific">marine metagenome</name>
    <dbReference type="NCBI Taxonomy" id="408172"/>
    <lineage>
        <taxon>unclassified sequences</taxon>
        <taxon>metagenomes</taxon>
        <taxon>ecological metagenomes</taxon>
    </lineage>
</organism>
<sequence length="28" mass="3117">DSALDKPKSTKAIKKKTKRTASKKIDND</sequence>
<evidence type="ECO:0000313" key="2">
    <source>
        <dbReference type="EMBL" id="SVD09773.1"/>
    </source>
</evidence>
<feature type="non-terminal residue" evidence="2">
    <location>
        <position position="1"/>
    </location>
</feature>
<accession>A0A382SIX2</accession>
<gene>
    <name evidence="2" type="ORF">METZ01_LOCUS362627</name>
</gene>
<proteinExistence type="predicted"/>
<evidence type="ECO:0000256" key="1">
    <source>
        <dbReference type="SAM" id="MobiDB-lite"/>
    </source>
</evidence>
<feature type="compositionally biased region" description="Basic residues" evidence="1">
    <location>
        <begin position="9"/>
        <end position="22"/>
    </location>
</feature>
<dbReference type="AlphaFoldDB" id="A0A382SIX2"/>
<reference evidence="2" key="1">
    <citation type="submission" date="2018-05" db="EMBL/GenBank/DDBJ databases">
        <authorList>
            <person name="Lanie J.A."/>
            <person name="Ng W.-L."/>
            <person name="Kazmierczak K.M."/>
            <person name="Andrzejewski T.M."/>
            <person name="Davidsen T.M."/>
            <person name="Wayne K.J."/>
            <person name="Tettelin H."/>
            <person name="Glass J.I."/>
            <person name="Rusch D."/>
            <person name="Podicherti R."/>
            <person name="Tsui H.-C.T."/>
            <person name="Winkler M.E."/>
        </authorList>
    </citation>
    <scope>NUCLEOTIDE SEQUENCE</scope>
</reference>
<protein>
    <submittedName>
        <fullName evidence="2">Uncharacterized protein</fullName>
    </submittedName>
</protein>
<dbReference type="EMBL" id="UINC01129406">
    <property type="protein sequence ID" value="SVD09773.1"/>
    <property type="molecule type" value="Genomic_DNA"/>
</dbReference>
<name>A0A382SIX2_9ZZZZ</name>
<feature type="region of interest" description="Disordered" evidence="1">
    <location>
        <begin position="1"/>
        <end position="28"/>
    </location>
</feature>